<name>A0A8X6NEL5_NEPPI</name>
<dbReference type="Proteomes" id="UP000887013">
    <property type="component" value="Unassembled WGS sequence"/>
</dbReference>
<dbReference type="EMBL" id="BMAW01008611">
    <property type="protein sequence ID" value="GFT09285.1"/>
    <property type="molecule type" value="Genomic_DNA"/>
</dbReference>
<accession>A0A8X6NEL5</accession>
<gene>
    <name evidence="1" type="ORF">NPIL_38391</name>
</gene>
<organism evidence="1 2">
    <name type="scientific">Nephila pilipes</name>
    <name type="common">Giant wood spider</name>
    <name type="synonym">Nephila maculata</name>
    <dbReference type="NCBI Taxonomy" id="299642"/>
    <lineage>
        <taxon>Eukaryota</taxon>
        <taxon>Metazoa</taxon>
        <taxon>Ecdysozoa</taxon>
        <taxon>Arthropoda</taxon>
        <taxon>Chelicerata</taxon>
        <taxon>Arachnida</taxon>
        <taxon>Araneae</taxon>
        <taxon>Araneomorphae</taxon>
        <taxon>Entelegynae</taxon>
        <taxon>Araneoidea</taxon>
        <taxon>Nephilidae</taxon>
        <taxon>Nephila</taxon>
    </lineage>
</organism>
<evidence type="ECO:0000313" key="1">
    <source>
        <dbReference type="EMBL" id="GFT09285.1"/>
    </source>
</evidence>
<reference evidence="1" key="1">
    <citation type="submission" date="2020-08" db="EMBL/GenBank/DDBJ databases">
        <title>Multicomponent nature underlies the extraordinary mechanical properties of spider dragline silk.</title>
        <authorList>
            <person name="Kono N."/>
            <person name="Nakamura H."/>
            <person name="Mori M."/>
            <person name="Yoshida Y."/>
            <person name="Ohtoshi R."/>
            <person name="Malay A.D."/>
            <person name="Moran D.A.P."/>
            <person name="Tomita M."/>
            <person name="Numata K."/>
            <person name="Arakawa K."/>
        </authorList>
    </citation>
    <scope>NUCLEOTIDE SEQUENCE</scope>
</reference>
<protein>
    <submittedName>
        <fullName evidence="1">Uncharacterized protein</fullName>
    </submittedName>
</protein>
<comment type="caution">
    <text evidence="1">The sequence shown here is derived from an EMBL/GenBank/DDBJ whole genome shotgun (WGS) entry which is preliminary data.</text>
</comment>
<dbReference type="AlphaFoldDB" id="A0A8X6NEL5"/>
<proteinExistence type="predicted"/>
<keyword evidence="2" id="KW-1185">Reference proteome</keyword>
<evidence type="ECO:0000313" key="2">
    <source>
        <dbReference type="Proteomes" id="UP000887013"/>
    </source>
</evidence>
<sequence>MAFALAAPSGLDCNAICPRWFQIYIFIIPSPPSRIAAQAEVELSCFAGCAGGGRVELFFSCCRVEQEEQAAQAEVELSCFSPAFELSCFSPATVLVFKVQAEQVAVELNCFLSTVELFNSSF</sequence>